<organism evidence="1">
    <name type="scientific">Alternaria alternata</name>
    <name type="common">Alternaria rot fungus</name>
    <name type="synonym">Torula alternata</name>
    <dbReference type="NCBI Taxonomy" id="5599"/>
    <lineage>
        <taxon>Eukaryota</taxon>
        <taxon>Fungi</taxon>
        <taxon>Dikarya</taxon>
        <taxon>Ascomycota</taxon>
        <taxon>Pezizomycotina</taxon>
        <taxon>Dothideomycetes</taxon>
        <taxon>Pleosporomycetidae</taxon>
        <taxon>Pleosporales</taxon>
        <taxon>Pleosporineae</taxon>
        <taxon>Pleosporaceae</taxon>
        <taxon>Alternaria</taxon>
        <taxon>Alternaria sect. Alternaria</taxon>
        <taxon>Alternaria alternata complex</taxon>
    </lineage>
</organism>
<reference evidence="1" key="1">
    <citation type="submission" date="2009-10" db="EMBL/GenBank/DDBJ databases">
        <title>A Zn(II)2Cys6 transcription regulator encoded by the AMT gene cluster negatively controls AM-toxin production in the apple pathotype of Alternaria alternata.</title>
        <authorList>
            <person name="Harimoto Y."/>
            <person name="Kodama M."/>
            <person name="Yamamoto M."/>
            <person name="Otani H."/>
            <person name="Tsuge T."/>
        </authorList>
    </citation>
    <scope>NUCLEOTIDE SEQUENCE</scope>
    <source>
        <strain evidence="1">NBRC 8984</strain>
    </source>
</reference>
<accession>C9K7F8</accession>
<dbReference type="EMBL" id="AB525199">
    <property type="protein sequence ID" value="BAI44782.1"/>
    <property type="molecule type" value="Genomic_DNA"/>
</dbReference>
<proteinExistence type="predicted"/>
<gene>
    <name evidence="1" type="primary">ORF15</name>
</gene>
<sequence length="110" mass="12803">MPKSERRVRFCQLHIYASETVAEEKTMLEEKTVHRVSSHGVVLIRYSYLPLPLSLSTQRPPYEVAKLVVVQHTQNTDRERFLLSGQLSRNQFYSIPQMNPTRLSQLFAAK</sequence>
<protein>
    <submittedName>
        <fullName evidence="1">Uncharacterized protein ORF15</fullName>
    </submittedName>
</protein>
<evidence type="ECO:0000313" key="1">
    <source>
        <dbReference type="EMBL" id="BAI44782.1"/>
    </source>
</evidence>
<dbReference type="AlphaFoldDB" id="C9K7F8"/>
<name>C9K7F8_ALTAL</name>